<evidence type="ECO:0000256" key="2">
    <source>
        <dbReference type="ARBA" id="ARBA00008779"/>
    </source>
</evidence>
<proteinExistence type="inferred from homology"/>
<feature type="compositionally biased region" description="Basic residues" evidence="6">
    <location>
        <begin position="483"/>
        <end position="497"/>
    </location>
</feature>
<dbReference type="InterPro" id="IPR017850">
    <property type="entry name" value="Alkaline_phosphatase_core_sf"/>
</dbReference>
<evidence type="ECO:0000259" key="7">
    <source>
        <dbReference type="Pfam" id="PF00884"/>
    </source>
</evidence>
<dbReference type="InterPro" id="IPR000917">
    <property type="entry name" value="Sulfatase_N"/>
</dbReference>
<keyword evidence="5" id="KW-0106">Calcium</keyword>
<keyword evidence="9" id="KW-1185">Reference proteome</keyword>
<keyword evidence="3" id="KW-0479">Metal-binding</keyword>
<dbReference type="EMBL" id="UYRR01032534">
    <property type="protein sequence ID" value="VDK55946.1"/>
    <property type="molecule type" value="Genomic_DNA"/>
</dbReference>
<dbReference type="AlphaFoldDB" id="A0A0M3K5V4"/>
<feature type="domain" description="Sulfatase N-terminal" evidence="7">
    <location>
        <begin position="19"/>
        <end position="289"/>
    </location>
</feature>
<evidence type="ECO:0000313" key="10">
    <source>
        <dbReference type="WBParaSite" id="ASIM_0001634501-mRNA-1"/>
    </source>
</evidence>
<gene>
    <name evidence="8" type="ORF">ASIM_LOCUS15752</name>
</gene>
<dbReference type="PROSITE" id="PS00523">
    <property type="entry name" value="SULFATASE_1"/>
    <property type="match status" value="1"/>
</dbReference>
<name>A0A0M3K5V4_ANISI</name>
<accession>A0A0M3K5V4</accession>
<dbReference type="SUPFAM" id="SSF53649">
    <property type="entry name" value="Alkaline phosphatase-like"/>
    <property type="match status" value="1"/>
</dbReference>
<comment type="similarity">
    <text evidence="2">Belongs to the sulfatase family.</text>
</comment>
<protein>
    <submittedName>
        <fullName evidence="10">Arylsulfatase G (inferred by orthology to a human protein)</fullName>
    </submittedName>
</protein>
<evidence type="ECO:0000256" key="6">
    <source>
        <dbReference type="SAM" id="MobiDB-lite"/>
    </source>
</evidence>
<reference evidence="10" key="1">
    <citation type="submission" date="2017-02" db="UniProtKB">
        <authorList>
            <consortium name="WormBaseParasite"/>
        </authorList>
    </citation>
    <scope>IDENTIFICATION</scope>
</reference>
<evidence type="ECO:0000256" key="1">
    <source>
        <dbReference type="ARBA" id="ARBA00001913"/>
    </source>
</evidence>
<evidence type="ECO:0000313" key="9">
    <source>
        <dbReference type="Proteomes" id="UP000267096"/>
    </source>
</evidence>
<evidence type="ECO:0000256" key="3">
    <source>
        <dbReference type="ARBA" id="ARBA00022723"/>
    </source>
</evidence>
<comment type="cofactor">
    <cofactor evidence="1">
        <name>Ca(2+)</name>
        <dbReference type="ChEBI" id="CHEBI:29108"/>
    </cofactor>
</comment>
<feature type="region of interest" description="Disordered" evidence="6">
    <location>
        <begin position="478"/>
        <end position="516"/>
    </location>
</feature>
<dbReference type="InterPro" id="IPR050738">
    <property type="entry name" value="Sulfatase"/>
</dbReference>
<dbReference type="Pfam" id="PF00884">
    <property type="entry name" value="Sulfatase"/>
    <property type="match status" value="1"/>
</dbReference>
<dbReference type="PANTHER" id="PTHR42693">
    <property type="entry name" value="ARYLSULFATASE FAMILY MEMBER"/>
    <property type="match status" value="1"/>
</dbReference>
<dbReference type="WBParaSite" id="ASIM_0001634501-mRNA-1">
    <property type="protein sequence ID" value="ASIM_0001634501-mRNA-1"/>
    <property type="gene ID" value="ASIM_0001634501"/>
</dbReference>
<dbReference type="PANTHER" id="PTHR42693:SF15">
    <property type="entry name" value="ARYLSULFATASE"/>
    <property type="match status" value="1"/>
</dbReference>
<dbReference type="OrthoDB" id="103349at2759"/>
<evidence type="ECO:0000256" key="5">
    <source>
        <dbReference type="ARBA" id="ARBA00022837"/>
    </source>
</evidence>
<dbReference type="Proteomes" id="UP000267096">
    <property type="component" value="Unassembled WGS sequence"/>
</dbReference>
<feature type="compositionally biased region" description="Basic and acidic residues" evidence="6">
    <location>
        <begin position="498"/>
        <end position="510"/>
    </location>
</feature>
<dbReference type="PROSITE" id="PS00149">
    <property type="entry name" value="SULFATASE_2"/>
    <property type="match status" value="1"/>
</dbReference>
<evidence type="ECO:0000313" key="8">
    <source>
        <dbReference type="EMBL" id="VDK55946.1"/>
    </source>
</evidence>
<dbReference type="Gene3D" id="3.40.720.10">
    <property type="entry name" value="Alkaline Phosphatase, subunit A"/>
    <property type="match status" value="1"/>
</dbReference>
<dbReference type="InterPro" id="IPR024607">
    <property type="entry name" value="Sulfatase_CS"/>
</dbReference>
<dbReference type="Gene3D" id="3.30.1120.10">
    <property type="match status" value="1"/>
</dbReference>
<evidence type="ECO:0000256" key="4">
    <source>
        <dbReference type="ARBA" id="ARBA00022801"/>
    </source>
</evidence>
<reference evidence="8 9" key="2">
    <citation type="submission" date="2018-11" db="EMBL/GenBank/DDBJ databases">
        <authorList>
            <consortium name="Pathogen Informatics"/>
        </authorList>
    </citation>
    <scope>NUCLEOTIDE SEQUENCE [LARGE SCALE GENOMIC DNA]</scope>
</reference>
<organism evidence="10">
    <name type="scientific">Anisakis simplex</name>
    <name type="common">Herring worm</name>
    <dbReference type="NCBI Taxonomy" id="6269"/>
    <lineage>
        <taxon>Eukaryota</taxon>
        <taxon>Metazoa</taxon>
        <taxon>Ecdysozoa</taxon>
        <taxon>Nematoda</taxon>
        <taxon>Chromadorea</taxon>
        <taxon>Rhabditida</taxon>
        <taxon>Spirurina</taxon>
        <taxon>Ascaridomorpha</taxon>
        <taxon>Ascaridoidea</taxon>
        <taxon>Anisakidae</taxon>
        <taxon>Anisakis</taxon>
        <taxon>Anisakis simplex complex</taxon>
    </lineage>
</organism>
<dbReference type="GO" id="GO:0004065">
    <property type="term" value="F:arylsulfatase activity"/>
    <property type="evidence" value="ECO:0007669"/>
    <property type="project" value="TreeGrafter"/>
</dbReference>
<sequence>MLLAMRLRVHDEQYLSISGYGDLQSYGHPNQERTPIDQMIKEGTRFTQAYSADSMCSPSRAGFMTGRLPIRLGITGGARVFLPQDIGGLPKNEETMAEMLKRYGYSTGMIGKWHLGINRENQTDGTYLPSQRGFDYVGLNLPWTNAWECDTVLSDIRMNTDIHKKPFFFYFSFPHVHSAQFANERFLHRSVRGLFGDNINEMGWAVGEVLQSLREAAIERQTLVVLMSDHGPHQELCLNGGSTAGLKGGKSNSFEGGFRIPLVSWMPGTVRAGVTSHEVISAMDLFPTFERMASMGRVFHQRPIYFDGVDVGPHLLGHTTGSKGTHLARTRPIYYYCNEHLMAIRYGHFKNDDNFIESLVSPVLIDLLLALRNTSKITHQMHICRYVSQKCPEEHLRTHEPPLVYDLNVDQYEMYALKESDPRVHEVRAKAKSLRRDHMKTIIPVEQQLGSFSPNVLPCCNPPLCECDLLSDERMGVRSSESHHHHTDHHHHHHHNMHTHDHFSHQDTKPKSPHLNRPLLASALNEIFLTNKFSSNRKSANDDSNKSIRGEYSYGQLRSFVFYGVRSNDSSQRKQLNNLSLASKSFVSLSESTRESLDDVIVLDEKLSRKRDHQIDDSSLSSYLRR</sequence>
<keyword evidence="4" id="KW-0378">Hydrolase</keyword>
<dbReference type="GO" id="GO:0046872">
    <property type="term" value="F:metal ion binding"/>
    <property type="evidence" value="ECO:0007669"/>
    <property type="project" value="UniProtKB-KW"/>
</dbReference>
<dbReference type="Pfam" id="PF14707">
    <property type="entry name" value="Sulfatase_C"/>
    <property type="match status" value="1"/>
</dbReference>